<feature type="transmembrane region" description="Helical" evidence="7">
    <location>
        <begin position="108"/>
        <end position="129"/>
    </location>
</feature>
<dbReference type="PANTHER" id="PTHR30576">
    <property type="entry name" value="COLANIC BIOSYNTHESIS UDP-GLUCOSE LIPID CARRIER TRANSFERASE"/>
    <property type="match status" value="1"/>
</dbReference>
<dbReference type="PANTHER" id="PTHR30576:SF0">
    <property type="entry name" value="UNDECAPRENYL-PHOSPHATE N-ACETYLGALACTOSAMINYL 1-PHOSPHATE TRANSFERASE-RELATED"/>
    <property type="match status" value="1"/>
</dbReference>
<gene>
    <name evidence="9" type="ORF">LKD22_04995</name>
</gene>
<evidence type="ECO:0000256" key="2">
    <source>
        <dbReference type="ARBA" id="ARBA00006464"/>
    </source>
</evidence>
<comment type="subcellular location">
    <subcellularLocation>
        <location evidence="1">Membrane</location>
        <topology evidence="1">Multi-pass membrane protein</topology>
    </subcellularLocation>
</comment>
<evidence type="ECO:0000256" key="6">
    <source>
        <dbReference type="ARBA" id="ARBA00023136"/>
    </source>
</evidence>
<dbReference type="Pfam" id="PF13727">
    <property type="entry name" value="CoA_binding_3"/>
    <property type="match status" value="1"/>
</dbReference>
<feature type="transmembrane region" description="Helical" evidence="7">
    <location>
        <begin position="279"/>
        <end position="300"/>
    </location>
</feature>
<evidence type="ECO:0000256" key="3">
    <source>
        <dbReference type="ARBA" id="ARBA00022679"/>
    </source>
</evidence>
<keyword evidence="5 7" id="KW-1133">Transmembrane helix</keyword>
<accession>A0AAW4VZF6</accession>
<comment type="caution">
    <text evidence="9">The sequence shown here is derived from an EMBL/GenBank/DDBJ whole genome shotgun (WGS) entry which is preliminary data.</text>
</comment>
<organism evidence="9 10">
    <name type="scientific">Agathobaculum butyriciproducens</name>
    <dbReference type="NCBI Taxonomy" id="1628085"/>
    <lineage>
        <taxon>Bacteria</taxon>
        <taxon>Bacillati</taxon>
        <taxon>Bacillota</taxon>
        <taxon>Clostridia</taxon>
        <taxon>Eubacteriales</taxon>
        <taxon>Butyricicoccaceae</taxon>
        <taxon>Agathobaculum</taxon>
    </lineage>
</organism>
<dbReference type="InterPro" id="IPR017475">
    <property type="entry name" value="EPS_sugar_tfrase"/>
</dbReference>
<keyword evidence="4 7" id="KW-0812">Transmembrane</keyword>
<dbReference type="Pfam" id="PF02397">
    <property type="entry name" value="Bac_transf"/>
    <property type="match status" value="1"/>
</dbReference>
<dbReference type="GeneID" id="98661251"/>
<evidence type="ECO:0000256" key="7">
    <source>
        <dbReference type="SAM" id="Phobius"/>
    </source>
</evidence>
<dbReference type="InterPro" id="IPR003362">
    <property type="entry name" value="Bact_transf"/>
</dbReference>
<evidence type="ECO:0000256" key="4">
    <source>
        <dbReference type="ARBA" id="ARBA00022692"/>
    </source>
</evidence>
<keyword evidence="10" id="KW-1185">Reference proteome</keyword>
<evidence type="ECO:0000256" key="1">
    <source>
        <dbReference type="ARBA" id="ARBA00004141"/>
    </source>
</evidence>
<dbReference type="NCBIfam" id="TIGR03023">
    <property type="entry name" value="WcaJ_sugtrans"/>
    <property type="match status" value="1"/>
</dbReference>
<evidence type="ECO:0000256" key="5">
    <source>
        <dbReference type="ARBA" id="ARBA00022989"/>
    </source>
</evidence>
<reference evidence="9 10" key="1">
    <citation type="submission" date="2021-10" db="EMBL/GenBank/DDBJ databases">
        <title>Anaerobic single-cell dispensing facilitates the cultivation of human gut bacteria.</title>
        <authorList>
            <person name="Afrizal A."/>
        </authorList>
    </citation>
    <scope>NUCLEOTIDE SEQUENCE [LARGE SCALE GENOMIC DNA]</scope>
    <source>
        <strain evidence="9 10">CLA-AA-H270</strain>
    </source>
</reference>
<name>A0AAW4VZF6_9FIRM</name>
<dbReference type="GO" id="GO:0089702">
    <property type="term" value="F:undecaprenyl-phosphate glucose phosphotransferase activity"/>
    <property type="evidence" value="ECO:0007669"/>
    <property type="project" value="UniProtKB-EC"/>
</dbReference>
<feature type="domain" description="Bacterial sugar transferase" evidence="8">
    <location>
        <begin position="274"/>
        <end position="451"/>
    </location>
</feature>
<dbReference type="GO" id="GO:0016020">
    <property type="term" value="C:membrane"/>
    <property type="evidence" value="ECO:0007669"/>
    <property type="project" value="UniProtKB-SubCell"/>
</dbReference>
<protein>
    <submittedName>
        <fullName evidence="9">Undecaprenyl-phosphate glucose phosphotransferase</fullName>
        <ecNumber evidence="9">2.7.8.31</ecNumber>
    </submittedName>
</protein>
<keyword evidence="3 9" id="KW-0808">Transferase</keyword>
<sequence length="460" mass="52786">MIKENQRTLNQINGLTDVLILFPCMILAYFIRFTLFHGMPGHIGVSYYLMTVLCVSPLFWLLYGLMGLYDSFRAKNFLQEFSLLLRSNTIIFGILLAFFFAFKQFHLSRWTLFVFFALATIAVAVKRWFLRRLLRSFREHGYNLKHVLLIGCGEQAQAYCRAVQNDRTLGFCVDSYLAPRDCLPGIAYRGTYDALAHVLEHAAPDEVVIALEADEYPYLQSIIASSEKNGVKMSLIPFYNKYMPSRPSIDEVGNVSLVNLRHIPLDNIGNAFLKRAVDIVGSLLLIVCTSPIMLFAAIGVKLSSPGPILFKQERVGLNKKPFYMYKFRSMRVNDKQNTGWSTNSDPRKTKFGSFIRKFSIDELPQFFNVLMGDMSLVGPRPELPYFVNQFKESVPLYMVKHQVRPGITGWAQVNGFRGDTSIQGRIEHDIYYIENWTLLFDIKILFMTVFKFSNSETIVK</sequence>
<feature type="transmembrane region" description="Helical" evidence="7">
    <location>
        <begin position="81"/>
        <end position="102"/>
    </location>
</feature>
<dbReference type="AlphaFoldDB" id="A0AAW4VZF6"/>
<proteinExistence type="inferred from homology"/>
<dbReference type="EC" id="2.7.8.31" evidence="9"/>
<evidence type="ECO:0000313" key="9">
    <source>
        <dbReference type="EMBL" id="MCC2176488.1"/>
    </source>
</evidence>
<dbReference type="Gene3D" id="3.40.50.720">
    <property type="entry name" value="NAD(P)-binding Rossmann-like Domain"/>
    <property type="match status" value="1"/>
</dbReference>
<dbReference type="EMBL" id="JAJEPX010000010">
    <property type="protein sequence ID" value="MCC2176488.1"/>
    <property type="molecule type" value="Genomic_DNA"/>
</dbReference>
<keyword evidence="6 7" id="KW-0472">Membrane</keyword>
<dbReference type="NCBIfam" id="TIGR03025">
    <property type="entry name" value="EPS_sugtrans"/>
    <property type="match status" value="1"/>
</dbReference>
<evidence type="ECO:0000259" key="8">
    <source>
        <dbReference type="Pfam" id="PF02397"/>
    </source>
</evidence>
<feature type="transmembrane region" description="Helical" evidence="7">
    <location>
        <begin position="47"/>
        <end position="69"/>
    </location>
</feature>
<dbReference type="InterPro" id="IPR017473">
    <property type="entry name" value="Undecaprenyl-P_gluc_Ptfrase"/>
</dbReference>
<dbReference type="Proteomes" id="UP001298753">
    <property type="component" value="Unassembled WGS sequence"/>
</dbReference>
<dbReference type="RefSeq" id="WP_227600417.1">
    <property type="nucleotide sequence ID" value="NZ_JAJEPX010000010.1"/>
</dbReference>
<comment type="similarity">
    <text evidence="2">Belongs to the bacterial sugar transferase family.</text>
</comment>
<evidence type="ECO:0000313" key="10">
    <source>
        <dbReference type="Proteomes" id="UP001298753"/>
    </source>
</evidence>
<feature type="transmembrane region" description="Helical" evidence="7">
    <location>
        <begin position="12"/>
        <end position="35"/>
    </location>
</feature>